<evidence type="ECO:0000313" key="2">
    <source>
        <dbReference type="Proteomes" id="UP000009183"/>
    </source>
</evidence>
<dbReference type="InParanoid" id="D7SKN1"/>
<proteinExistence type="predicted"/>
<evidence type="ECO:0000313" key="1">
    <source>
        <dbReference type="EMBL" id="CBI16209.3"/>
    </source>
</evidence>
<dbReference type="EMBL" id="FN594951">
    <property type="protein sequence ID" value="CBI16209.3"/>
    <property type="molecule type" value="Genomic_DNA"/>
</dbReference>
<dbReference type="HOGENOM" id="CLU_3393193_0_0_1"/>
<reference evidence="2" key="1">
    <citation type="journal article" date="2007" name="Nature">
        <title>The grapevine genome sequence suggests ancestral hexaploidization in major angiosperm phyla.</title>
        <authorList>
            <consortium name="The French-Italian Public Consortium for Grapevine Genome Characterization."/>
            <person name="Jaillon O."/>
            <person name="Aury J.-M."/>
            <person name="Noel B."/>
            <person name="Policriti A."/>
            <person name="Clepet C."/>
            <person name="Casagrande A."/>
            <person name="Choisne N."/>
            <person name="Aubourg S."/>
            <person name="Vitulo N."/>
            <person name="Jubin C."/>
            <person name="Vezzi A."/>
            <person name="Legeai F."/>
            <person name="Hugueney P."/>
            <person name="Dasilva C."/>
            <person name="Horner D."/>
            <person name="Mica E."/>
            <person name="Jublot D."/>
            <person name="Poulain J."/>
            <person name="Bruyere C."/>
            <person name="Billault A."/>
            <person name="Segurens B."/>
            <person name="Gouyvenoux M."/>
            <person name="Ugarte E."/>
            <person name="Cattonaro F."/>
            <person name="Anthouard V."/>
            <person name="Vico V."/>
            <person name="Del Fabbro C."/>
            <person name="Alaux M."/>
            <person name="Di Gaspero G."/>
            <person name="Dumas V."/>
            <person name="Felice N."/>
            <person name="Paillard S."/>
            <person name="Juman I."/>
            <person name="Moroldo M."/>
            <person name="Scalabrin S."/>
            <person name="Canaguier A."/>
            <person name="Le Clainche I."/>
            <person name="Malacrida G."/>
            <person name="Durand E."/>
            <person name="Pesole G."/>
            <person name="Laucou V."/>
            <person name="Chatelet P."/>
            <person name="Merdinoglu D."/>
            <person name="Delledonne M."/>
            <person name="Pezzotti M."/>
            <person name="Lecharny A."/>
            <person name="Scarpelli C."/>
            <person name="Artiguenave F."/>
            <person name="Pe M.E."/>
            <person name="Valle G."/>
            <person name="Morgante M."/>
            <person name="Caboche M."/>
            <person name="Adam-Blondon A.-F."/>
            <person name="Weissenbach J."/>
            <person name="Quetier F."/>
            <person name="Wincker P."/>
        </authorList>
    </citation>
    <scope>NUCLEOTIDE SEQUENCE [LARGE SCALE GENOMIC DNA]</scope>
    <source>
        <strain evidence="2">cv. Pinot noir / PN40024</strain>
    </source>
</reference>
<gene>
    <name evidence="1" type="ordered locus">VIT_06s0004g03950</name>
</gene>
<dbReference type="Proteomes" id="UP000009183">
    <property type="component" value="Chromosome 6"/>
</dbReference>
<keyword evidence="2" id="KW-1185">Reference proteome</keyword>
<dbReference type="AlphaFoldDB" id="D7SKN1"/>
<dbReference type="PaxDb" id="29760-VIT_06s0004g03950.t01"/>
<organism evidence="1 2">
    <name type="scientific">Vitis vinifera</name>
    <name type="common">Grape</name>
    <dbReference type="NCBI Taxonomy" id="29760"/>
    <lineage>
        <taxon>Eukaryota</taxon>
        <taxon>Viridiplantae</taxon>
        <taxon>Streptophyta</taxon>
        <taxon>Embryophyta</taxon>
        <taxon>Tracheophyta</taxon>
        <taxon>Spermatophyta</taxon>
        <taxon>Magnoliopsida</taxon>
        <taxon>eudicotyledons</taxon>
        <taxon>Gunneridae</taxon>
        <taxon>Pentapetalae</taxon>
        <taxon>rosids</taxon>
        <taxon>Vitales</taxon>
        <taxon>Vitaceae</taxon>
        <taxon>Viteae</taxon>
        <taxon>Vitis</taxon>
    </lineage>
</organism>
<accession>D7SKN1</accession>
<protein>
    <submittedName>
        <fullName evidence="1">Uncharacterized protein</fullName>
    </submittedName>
</protein>
<name>D7SKN1_VITVI</name>
<sequence length="32" mass="3788">MSFFFCWVLDFHSVVGYLLSSLILPQELILRL</sequence>